<name>A0A8J4UPL6_CLAMG</name>
<keyword evidence="7 15" id="KW-1133">Transmembrane helix</keyword>
<keyword evidence="10 13" id="KW-0325">Glycoprotein</keyword>
<dbReference type="Pfam" id="PF00876">
    <property type="entry name" value="Innexin"/>
    <property type="match status" value="1"/>
</dbReference>
<feature type="non-terminal residue" evidence="16">
    <location>
        <position position="386"/>
    </location>
</feature>
<evidence type="ECO:0000256" key="7">
    <source>
        <dbReference type="ARBA" id="ARBA00022989"/>
    </source>
</evidence>
<accession>A0A8J4UPL6</accession>
<keyword evidence="11 15" id="KW-0407">Ion channel</keyword>
<dbReference type="GO" id="GO:0007267">
    <property type="term" value="P:cell-cell signaling"/>
    <property type="evidence" value="ECO:0007669"/>
    <property type="project" value="TreeGrafter"/>
</dbReference>
<evidence type="ECO:0000256" key="12">
    <source>
        <dbReference type="PIRSR" id="PIRSR600990-50"/>
    </source>
</evidence>
<dbReference type="AlphaFoldDB" id="A0A8J4UPL6"/>
<evidence type="ECO:0000256" key="15">
    <source>
        <dbReference type="RuleBase" id="RU010713"/>
    </source>
</evidence>
<comment type="PTM">
    <text evidence="12">S-nitrosylation inhibits channel currents and ATP release.</text>
</comment>
<dbReference type="EMBL" id="QNUK01000117">
    <property type="protein sequence ID" value="KAF5901222.1"/>
    <property type="molecule type" value="Genomic_DNA"/>
</dbReference>
<evidence type="ECO:0000256" key="5">
    <source>
        <dbReference type="ARBA" id="ARBA00022692"/>
    </source>
</evidence>
<dbReference type="GO" id="GO:0005921">
    <property type="term" value="C:gap junction"/>
    <property type="evidence" value="ECO:0007669"/>
    <property type="project" value="UniProtKB-UniRule"/>
</dbReference>
<dbReference type="PROSITE" id="PS51013">
    <property type="entry name" value="PANNEXIN"/>
    <property type="match status" value="1"/>
</dbReference>
<dbReference type="GO" id="GO:0005789">
    <property type="term" value="C:endoplasmic reticulum membrane"/>
    <property type="evidence" value="ECO:0007669"/>
    <property type="project" value="UniProtKB-SubCell"/>
</dbReference>
<evidence type="ECO:0000256" key="1">
    <source>
        <dbReference type="ARBA" id="ARBA00004477"/>
    </source>
</evidence>
<dbReference type="OrthoDB" id="5867527at2759"/>
<organism evidence="16 17">
    <name type="scientific">Clarias magur</name>
    <name type="common">Asian catfish</name>
    <name type="synonym">Macropteronotus magur</name>
    <dbReference type="NCBI Taxonomy" id="1594786"/>
    <lineage>
        <taxon>Eukaryota</taxon>
        <taxon>Metazoa</taxon>
        <taxon>Chordata</taxon>
        <taxon>Craniata</taxon>
        <taxon>Vertebrata</taxon>
        <taxon>Euteleostomi</taxon>
        <taxon>Actinopterygii</taxon>
        <taxon>Neopterygii</taxon>
        <taxon>Teleostei</taxon>
        <taxon>Ostariophysi</taxon>
        <taxon>Siluriformes</taxon>
        <taxon>Clariidae</taxon>
        <taxon>Clarias</taxon>
    </lineage>
</organism>
<proteinExistence type="inferred from homology"/>
<evidence type="ECO:0000256" key="10">
    <source>
        <dbReference type="ARBA" id="ARBA00023180"/>
    </source>
</evidence>
<evidence type="ECO:0000256" key="11">
    <source>
        <dbReference type="ARBA" id="ARBA00023303"/>
    </source>
</evidence>
<evidence type="ECO:0000256" key="2">
    <source>
        <dbReference type="ARBA" id="ARBA00004651"/>
    </source>
</evidence>
<sequence length="386" mass="43361">MAIASVATEYVFTDFLLKEPSTEGKYKGARLDLALDKLVLCIAVGLPLLLISLAFAQEVSVGTQISCFAPMNFSWRQAAFVDNYCWADVQKQDTGGLPLSLHKFFPYILLLVAMLVYVPALFWRFTVTPGLSSDLTFIMTELDRSYNRAIKLAKHLHGNSTSSDIHSSLPDLTEGCFKYPLVEQYLKTKRSSCSLLVRYLLCRLFTFVALILACVYLCYYIRLSVTDEFPCNIRTGVLFNDSSVPGALQCKLVAVGVFQLLSYINLTVYLLLAPACVYAMLVPLRSSAGFLKPYTMLPTLEVMEFGRRAWDDLAMYLLFLEENLSELKSYKCLKVLELLKESGEVQFDTLALLQSLGQVKTDVVDGKLRKRDSNVEKTEGNCVEMK</sequence>
<dbReference type="PANTHER" id="PTHR15759:SF5">
    <property type="entry name" value="PANNEXIN-1"/>
    <property type="match status" value="1"/>
</dbReference>
<dbReference type="GO" id="GO:0032732">
    <property type="term" value="P:positive regulation of interleukin-1 production"/>
    <property type="evidence" value="ECO:0007669"/>
    <property type="project" value="InterPro"/>
</dbReference>
<feature type="transmembrane region" description="Helical" evidence="15">
    <location>
        <begin position="38"/>
        <end position="56"/>
    </location>
</feature>
<keyword evidence="17" id="KW-1185">Reference proteome</keyword>
<evidence type="ECO:0000256" key="9">
    <source>
        <dbReference type="ARBA" id="ARBA00023136"/>
    </source>
</evidence>
<dbReference type="InterPro" id="IPR000990">
    <property type="entry name" value="Innexin"/>
</dbReference>
<gene>
    <name evidence="16" type="primary">panx1a</name>
    <name evidence="15" type="synonym">PANX</name>
    <name evidence="16" type="ORF">DAT39_009062</name>
</gene>
<keyword evidence="4" id="KW-1003">Cell membrane</keyword>
<dbReference type="GO" id="GO:0005886">
    <property type="term" value="C:plasma membrane"/>
    <property type="evidence" value="ECO:0007669"/>
    <property type="project" value="UniProtKB-SubCell"/>
</dbReference>
<evidence type="ECO:0000256" key="13">
    <source>
        <dbReference type="PIRSR" id="PIRSR600990-51"/>
    </source>
</evidence>
<comment type="subcellular location">
    <subcellularLocation>
        <location evidence="2 15">Cell membrane</location>
        <topology evidence="2 15">Multi-pass membrane protein</topology>
    </subcellularLocation>
    <subcellularLocation>
        <location evidence="1">Endoplasmic reticulum membrane</location>
        <topology evidence="1">Multi-pass membrane protein</topology>
    </subcellularLocation>
</comment>
<feature type="transmembrane region" description="Helical" evidence="15">
    <location>
        <begin position="104"/>
        <end position="123"/>
    </location>
</feature>
<feature type="glycosylation site" description="N-linked (GlcNAc...) asparagine" evidence="13">
    <location>
        <position position="240"/>
    </location>
</feature>
<comment type="similarity">
    <text evidence="15">Belongs to the pannexin family.</text>
</comment>
<dbReference type="GO" id="GO:0006812">
    <property type="term" value="P:monoatomic cation transport"/>
    <property type="evidence" value="ECO:0007669"/>
    <property type="project" value="InterPro"/>
</dbReference>
<feature type="glycosylation site" description="N-linked (GlcNAc...) asparagine" evidence="14">
    <location>
        <position position="72"/>
    </location>
</feature>
<evidence type="ECO:0000313" key="16">
    <source>
        <dbReference type="EMBL" id="KAF5901222.1"/>
    </source>
</evidence>
<evidence type="ECO:0000256" key="3">
    <source>
        <dbReference type="ARBA" id="ARBA00022448"/>
    </source>
</evidence>
<evidence type="ECO:0000313" key="17">
    <source>
        <dbReference type="Proteomes" id="UP000727407"/>
    </source>
</evidence>
<keyword evidence="5 15" id="KW-0812">Transmembrane</keyword>
<dbReference type="Proteomes" id="UP000727407">
    <property type="component" value="Unassembled WGS sequence"/>
</dbReference>
<feature type="modified residue" description="S-nitrosocysteine" evidence="12">
    <location>
        <position position="41"/>
    </location>
</feature>
<comment type="caution">
    <text evidence="16">The sequence shown here is derived from an EMBL/GenBank/DDBJ whole genome shotgun (WGS) entry which is preliminary data.</text>
</comment>
<keyword evidence="9 15" id="KW-0472">Membrane</keyword>
<dbReference type="GO" id="GO:0022829">
    <property type="term" value="F:wide pore channel activity"/>
    <property type="evidence" value="ECO:0007669"/>
    <property type="project" value="TreeGrafter"/>
</dbReference>
<keyword evidence="12" id="KW-0702">S-nitrosylation</keyword>
<feature type="transmembrane region" description="Helical" evidence="15">
    <location>
        <begin position="260"/>
        <end position="282"/>
    </location>
</feature>
<dbReference type="GO" id="GO:0034220">
    <property type="term" value="P:monoatomic ion transmembrane transport"/>
    <property type="evidence" value="ECO:0007669"/>
    <property type="project" value="UniProtKB-KW"/>
</dbReference>
<keyword evidence="8 15" id="KW-0406">Ion transport</keyword>
<comment type="function">
    <text evidence="15">Structural component of the gap junctions and the hemichannels.</text>
</comment>
<feature type="modified residue" description="S-nitrosocysteine" evidence="12">
    <location>
        <position position="332"/>
    </location>
</feature>
<keyword evidence="6" id="KW-0256">Endoplasmic reticulum</keyword>
<evidence type="ECO:0000256" key="4">
    <source>
        <dbReference type="ARBA" id="ARBA00022475"/>
    </source>
</evidence>
<evidence type="ECO:0000256" key="6">
    <source>
        <dbReference type="ARBA" id="ARBA00022824"/>
    </source>
</evidence>
<evidence type="ECO:0000256" key="14">
    <source>
        <dbReference type="PIRSR" id="PIRSR600990-52"/>
    </source>
</evidence>
<keyword evidence="3 15" id="KW-0813">Transport</keyword>
<evidence type="ECO:0000256" key="8">
    <source>
        <dbReference type="ARBA" id="ARBA00023065"/>
    </source>
</evidence>
<protein>
    <recommendedName>
        <fullName evidence="15">Pannexin</fullName>
    </recommendedName>
</protein>
<reference evidence="16" key="1">
    <citation type="submission" date="2020-07" db="EMBL/GenBank/DDBJ databases">
        <title>Clarias magur genome sequencing, assembly and annotation.</title>
        <authorList>
            <person name="Kushwaha B."/>
            <person name="Kumar R."/>
            <person name="Das P."/>
            <person name="Joshi C.G."/>
            <person name="Kumar D."/>
            <person name="Nagpure N.S."/>
            <person name="Pandey M."/>
            <person name="Agarwal S."/>
            <person name="Srivastava S."/>
            <person name="Singh M."/>
            <person name="Sahoo L."/>
            <person name="Jayasankar P."/>
            <person name="Meher P.K."/>
            <person name="Koringa P.G."/>
            <person name="Iquebal M.A."/>
            <person name="Das S.P."/>
            <person name="Bit A."/>
            <person name="Patnaik S."/>
            <person name="Patel N."/>
            <person name="Shah T.M."/>
            <person name="Hinsu A."/>
            <person name="Jena J.K."/>
        </authorList>
    </citation>
    <scope>NUCLEOTIDE SEQUENCE</scope>
    <source>
        <strain evidence="16">CIFAMagur01</strain>
        <tissue evidence="16">Testis</tissue>
    </source>
</reference>
<dbReference type="PANTHER" id="PTHR15759">
    <property type="entry name" value="PANNEXIN"/>
    <property type="match status" value="1"/>
</dbReference>
<dbReference type="InterPro" id="IPR039099">
    <property type="entry name" value="Pannexin"/>
</dbReference>
<feature type="transmembrane region" description="Helical" evidence="15">
    <location>
        <begin position="196"/>
        <end position="222"/>
    </location>
</feature>